<comment type="similarity">
    <text evidence="1">Belongs to the LysR transcriptional regulatory family.</text>
</comment>
<dbReference type="InterPro" id="IPR005119">
    <property type="entry name" value="LysR_subst-bd"/>
</dbReference>
<keyword evidence="2" id="KW-0805">Transcription regulation</keyword>
<name>W1N334_9GAMM</name>
<dbReference type="EMBL" id="AVBC01000039">
    <property type="protein sequence ID" value="ERL49918.1"/>
    <property type="molecule type" value="Genomic_DNA"/>
</dbReference>
<keyword evidence="3" id="KW-0238">DNA-binding</keyword>
<dbReference type="PROSITE" id="PS50931">
    <property type="entry name" value="HTH_LYSR"/>
    <property type="match status" value="1"/>
</dbReference>
<dbReference type="InterPro" id="IPR036390">
    <property type="entry name" value="WH_DNA-bd_sf"/>
</dbReference>
<dbReference type="InterPro" id="IPR000847">
    <property type="entry name" value="LysR_HTH_N"/>
</dbReference>
<dbReference type="PATRIC" id="fig|1178482.3.peg.3010"/>
<comment type="caution">
    <text evidence="6">The sequence shown here is derived from an EMBL/GenBank/DDBJ whole genome shotgun (WGS) entry which is preliminary data.</text>
</comment>
<dbReference type="STRING" id="1178482.AR456_03505"/>
<dbReference type="PANTHER" id="PTHR30126:SF40">
    <property type="entry name" value="HTH-TYPE TRANSCRIPTIONAL REGULATOR GLTR"/>
    <property type="match status" value="1"/>
</dbReference>
<reference evidence="6 7" key="1">
    <citation type="submission" date="2013-08" db="EMBL/GenBank/DDBJ databases">
        <title>draft genome of Halomonas huanghegensis, strain BJGMM-B45T.</title>
        <authorList>
            <person name="Miao C."/>
            <person name="Wan Y."/>
            <person name="Jin W."/>
        </authorList>
    </citation>
    <scope>NUCLEOTIDE SEQUENCE [LARGE SCALE GENOMIC DNA]</scope>
    <source>
        <strain evidence="6 7">BJGMM-B45</strain>
    </source>
</reference>
<feature type="domain" description="HTH lysR-type" evidence="5">
    <location>
        <begin position="1"/>
        <end position="58"/>
    </location>
</feature>
<accession>W1N334</accession>
<dbReference type="KEGG" id="hhu:AR456_03505"/>
<dbReference type="Pfam" id="PF00126">
    <property type="entry name" value="HTH_1"/>
    <property type="match status" value="1"/>
</dbReference>
<dbReference type="AlphaFoldDB" id="W1N334"/>
<evidence type="ECO:0000256" key="1">
    <source>
        <dbReference type="ARBA" id="ARBA00009437"/>
    </source>
</evidence>
<keyword evidence="7" id="KW-1185">Reference proteome</keyword>
<evidence type="ECO:0000256" key="2">
    <source>
        <dbReference type="ARBA" id="ARBA00023015"/>
    </source>
</evidence>
<dbReference type="OrthoDB" id="9786526at2"/>
<dbReference type="Pfam" id="PF03466">
    <property type="entry name" value="LysR_substrate"/>
    <property type="match status" value="1"/>
</dbReference>
<dbReference type="eggNOG" id="COG0583">
    <property type="taxonomic scope" value="Bacteria"/>
</dbReference>
<organism evidence="6 7">
    <name type="scientific">Halomonas huangheensis</name>
    <dbReference type="NCBI Taxonomy" id="1178482"/>
    <lineage>
        <taxon>Bacteria</taxon>
        <taxon>Pseudomonadati</taxon>
        <taxon>Pseudomonadota</taxon>
        <taxon>Gammaproteobacteria</taxon>
        <taxon>Oceanospirillales</taxon>
        <taxon>Halomonadaceae</taxon>
        <taxon>Halomonas</taxon>
    </lineage>
</organism>
<sequence length="302" mass="34160">MNIVQLKTFLVLAECLNVTETSVRMNCTQPAVSARIRNLEEECNVLLFDRIGKRVYLTKQGAVFRDYVKNAVDILQTATDHLKQMDDPLSGCVKFGATNFIGTYFLPPFLGLYRRDYPNISFEVNISCSSDILGRLEDNSVEFVVLSDQISIDESRYHVQNICDDEMILVVAPDHPLAESQQCTVDELENYNFLLKGDGSSTHGFVLEKIHAMGGRLGSVMHISSTEAIKQGVMYGLGISFLSRFTVSHEMETARLCEVPLESVCFKRKIRFIYREEKRLSAPSERFLATLLESMMAESPRK</sequence>
<evidence type="ECO:0000256" key="3">
    <source>
        <dbReference type="ARBA" id="ARBA00023125"/>
    </source>
</evidence>
<dbReference type="Gene3D" id="1.10.10.10">
    <property type="entry name" value="Winged helix-like DNA-binding domain superfamily/Winged helix DNA-binding domain"/>
    <property type="match status" value="1"/>
</dbReference>
<dbReference type="Proteomes" id="UP000019113">
    <property type="component" value="Unassembled WGS sequence"/>
</dbReference>
<proteinExistence type="inferred from homology"/>
<gene>
    <name evidence="6" type="ORF">BJB45_01995</name>
</gene>
<dbReference type="PANTHER" id="PTHR30126">
    <property type="entry name" value="HTH-TYPE TRANSCRIPTIONAL REGULATOR"/>
    <property type="match status" value="1"/>
</dbReference>
<dbReference type="SUPFAM" id="SSF46785">
    <property type="entry name" value="Winged helix' DNA-binding domain"/>
    <property type="match status" value="1"/>
</dbReference>
<dbReference type="InterPro" id="IPR036388">
    <property type="entry name" value="WH-like_DNA-bd_sf"/>
</dbReference>
<dbReference type="PRINTS" id="PR00039">
    <property type="entry name" value="HTHLYSR"/>
</dbReference>
<evidence type="ECO:0000259" key="5">
    <source>
        <dbReference type="PROSITE" id="PS50931"/>
    </source>
</evidence>
<dbReference type="GO" id="GO:0000976">
    <property type="term" value="F:transcription cis-regulatory region binding"/>
    <property type="evidence" value="ECO:0007669"/>
    <property type="project" value="TreeGrafter"/>
</dbReference>
<dbReference type="RefSeq" id="WP_021819966.1">
    <property type="nucleotide sequence ID" value="NZ_AVBC01000039.1"/>
</dbReference>
<dbReference type="SUPFAM" id="SSF53850">
    <property type="entry name" value="Periplasmic binding protein-like II"/>
    <property type="match status" value="1"/>
</dbReference>
<protein>
    <recommendedName>
        <fullName evidence="5">HTH lysR-type domain-containing protein</fullName>
    </recommendedName>
</protein>
<dbReference type="GO" id="GO:0003700">
    <property type="term" value="F:DNA-binding transcription factor activity"/>
    <property type="evidence" value="ECO:0007669"/>
    <property type="project" value="InterPro"/>
</dbReference>
<evidence type="ECO:0000313" key="7">
    <source>
        <dbReference type="Proteomes" id="UP000019113"/>
    </source>
</evidence>
<keyword evidence="4" id="KW-0804">Transcription</keyword>
<evidence type="ECO:0000256" key="4">
    <source>
        <dbReference type="ARBA" id="ARBA00023163"/>
    </source>
</evidence>
<dbReference type="Gene3D" id="3.40.190.10">
    <property type="entry name" value="Periplasmic binding protein-like II"/>
    <property type="match status" value="2"/>
</dbReference>
<evidence type="ECO:0000313" key="6">
    <source>
        <dbReference type="EMBL" id="ERL49918.1"/>
    </source>
</evidence>